<protein>
    <recommendedName>
        <fullName evidence="3">Lipoprotein</fullName>
    </recommendedName>
</protein>
<evidence type="ECO:0008006" key="3">
    <source>
        <dbReference type="Google" id="ProtNLM"/>
    </source>
</evidence>
<dbReference type="GeneID" id="93682532"/>
<dbReference type="PROSITE" id="PS51257">
    <property type="entry name" value="PROKAR_LIPOPROTEIN"/>
    <property type="match status" value="1"/>
</dbReference>
<reference evidence="1" key="1">
    <citation type="submission" date="2020-12" db="EMBL/GenBank/DDBJ databases">
        <title>PHA producing bacteria isolated from mangrove.</title>
        <authorList>
            <person name="Zheng W."/>
            <person name="Yu S."/>
            <person name="Huang Y."/>
        </authorList>
    </citation>
    <scope>NUCLEOTIDE SEQUENCE</scope>
    <source>
        <strain evidence="1">GN22-4</strain>
    </source>
</reference>
<name>A0A1N7ADS9_9BACI</name>
<dbReference type="AlphaFoldDB" id="A0A1N7ADS9"/>
<proteinExistence type="predicted"/>
<dbReference type="Proteomes" id="UP000664578">
    <property type="component" value="Unassembled WGS sequence"/>
</dbReference>
<evidence type="ECO:0000313" key="1">
    <source>
        <dbReference type="EMBL" id="MBN8252082.1"/>
    </source>
</evidence>
<accession>A0A4V1G2P0</accession>
<organism evidence="1 2">
    <name type="scientific">Priestia flexa</name>
    <dbReference type="NCBI Taxonomy" id="86664"/>
    <lineage>
        <taxon>Bacteria</taxon>
        <taxon>Bacillati</taxon>
        <taxon>Bacillota</taxon>
        <taxon>Bacilli</taxon>
        <taxon>Bacillales</taxon>
        <taxon>Bacillaceae</taxon>
        <taxon>Priestia</taxon>
    </lineage>
</organism>
<comment type="caution">
    <text evidence="1">The sequence shown here is derived from an EMBL/GenBank/DDBJ whole genome shotgun (WGS) entry which is preliminary data.</text>
</comment>
<dbReference type="RefSeq" id="WP_076513629.1">
    <property type="nucleotide sequence ID" value="NZ_CM125968.1"/>
</dbReference>
<accession>A0A1N7ADS9</accession>
<evidence type="ECO:0000313" key="2">
    <source>
        <dbReference type="Proteomes" id="UP000664578"/>
    </source>
</evidence>
<sequence length="122" mass="13614">MRKNMMLGLLTAIILSACNSSTVSISEVKGAPKSIEKEAKAAYDLQLIQDGDNQTYLVYQTSKRVSADLKQKDDVITIELDESESESKTKKPFIYKLSLDSPNHTLKVFINGKETPFDRIKG</sequence>
<dbReference type="EMBL" id="JAEMWV010000005">
    <property type="protein sequence ID" value="MBN8252082.1"/>
    <property type="molecule type" value="Genomic_DNA"/>
</dbReference>
<gene>
    <name evidence="1" type="ORF">JF537_10895</name>
</gene>